<dbReference type="InterPro" id="IPR000276">
    <property type="entry name" value="GPCR_Rhodpsn"/>
</dbReference>
<evidence type="ECO:0000256" key="2">
    <source>
        <dbReference type="ARBA" id="ARBA00022692"/>
    </source>
</evidence>
<evidence type="ECO:0000256" key="3">
    <source>
        <dbReference type="ARBA" id="ARBA00022989"/>
    </source>
</evidence>
<feature type="transmembrane region" description="Helical" evidence="9">
    <location>
        <begin position="544"/>
        <end position="562"/>
    </location>
</feature>
<dbReference type="PANTHER" id="PTHR24238">
    <property type="entry name" value="G-PROTEIN COUPLED RECEPTOR"/>
    <property type="match status" value="1"/>
</dbReference>
<dbReference type="GeneID" id="101858518"/>
<feature type="region of interest" description="Disordered" evidence="8">
    <location>
        <begin position="398"/>
        <end position="491"/>
    </location>
</feature>
<feature type="transmembrane region" description="Helical" evidence="9">
    <location>
        <begin position="208"/>
        <end position="237"/>
    </location>
</feature>
<evidence type="ECO:0000256" key="6">
    <source>
        <dbReference type="ARBA" id="ARBA00023170"/>
    </source>
</evidence>
<keyword evidence="11" id="KW-1185">Reference proteome</keyword>
<feature type="compositionally biased region" description="Basic and acidic residues" evidence="8">
    <location>
        <begin position="359"/>
        <end position="371"/>
    </location>
</feature>
<keyword evidence="2 9" id="KW-0812">Transmembrane</keyword>
<reference evidence="12" key="1">
    <citation type="submission" date="2025-08" db="UniProtKB">
        <authorList>
            <consortium name="RefSeq"/>
        </authorList>
    </citation>
    <scope>IDENTIFICATION</scope>
</reference>
<feature type="transmembrane region" description="Helical" evidence="9">
    <location>
        <begin position="78"/>
        <end position="99"/>
    </location>
</feature>
<feature type="transmembrane region" description="Helical" evidence="9">
    <location>
        <begin position="119"/>
        <end position="138"/>
    </location>
</feature>
<evidence type="ECO:0000313" key="12">
    <source>
        <dbReference type="RefSeq" id="XP_005108759.2"/>
    </source>
</evidence>
<evidence type="ECO:0000256" key="1">
    <source>
        <dbReference type="ARBA" id="ARBA00004141"/>
    </source>
</evidence>
<feature type="domain" description="G-protein coupled receptors family 1 profile" evidence="10">
    <location>
        <begin position="59"/>
        <end position="559"/>
    </location>
</feature>
<name>A0ABM0K4U1_APLCA</name>
<evidence type="ECO:0000256" key="4">
    <source>
        <dbReference type="ARBA" id="ARBA00023040"/>
    </source>
</evidence>
<dbReference type="Proteomes" id="UP000694888">
    <property type="component" value="Unplaced"/>
</dbReference>
<protein>
    <submittedName>
        <fullName evidence="12">Muscarinic acetylcholine receptor gar-3</fullName>
    </submittedName>
</protein>
<evidence type="ECO:0000259" key="10">
    <source>
        <dbReference type="PROSITE" id="PS50262"/>
    </source>
</evidence>
<feature type="compositionally biased region" description="Polar residues" evidence="8">
    <location>
        <begin position="256"/>
        <end position="275"/>
    </location>
</feature>
<gene>
    <name evidence="12" type="primary">LOC101858518</name>
</gene>
<feature type="transmembrane region" description="Helical" evidence="9">
    <location>
        <begin position="41"/>
        <end position="66"/>
    </location>
</feature>
<keyword evidence="3 9" id="KW-1133">Transmembrane helix</keyword>
<dbReference type="PANTHER" id="PTHR24238:SF47">
    <property type="entry name" value="ECDYSTEROIDS_DOPAMINE RECEPTOR-RELATED"/>
    <property type="match status" value="1"/>
</dbReference>
<feature type="region of interest" description="Disordered" evidence="8">
    <location>
        <begin position="256"/>
        <end position="372"/>
    </location>
</feature>
<proteinExistence type="predicted"/>
<dbReference type="Pfam" id="PF00001">
    <property type="entry name" value="7tm_1"/>
    <property type="match status" value="1"/>
</dbReference>
<comment type="subcellular location">
    <subcellularLocation>
        <location evidence="1">Membrane</location>
        <topology evidence="1">Multi-pass membrane protein</topology>
    </subcellularLocation>
</comment>
<sequence length="581" mass="63630">MALEASTLGVKDNATVDNVTVVEEAERIAYIGQLQEQTKLIMLPTIVFLVCCAVVGLFGNTLALIVYFRKVRRTATQIFIMVIALFDLLTNVTAIPADIYDMFHNWDFDDAAMCRVRHFFTSSTALASGILFLALSVVRFQKVCRSFGRQVSVRQAKAVCVIISAFSSIVSVPYAILYGTETIPSPRADIFGSECGIDDRFTQTVWPAAYYSCILLLFLSCCIPLVVLYTLIGIVVWRHSKLYGVSALPSAQVKATSGGNSPSITSGAVSLPSNDSSSRGAAGASGEDSVEMTDLENAETGNVRQEVCRESPDNTRKEESDVSSGGRGMPKTTEMGKIMFSSERDGSGQLGQGKRRRHDGAVESVSDREATDSCSCQQNKAKQVSVPTVEKVLSCNQTPSGEIYIPGPSSTTLTKKEKKQSCDVSGDPNNKQNYAKNDPRGQTVEISTTTSPSKKRRQGGVIQILSRRDSQKKSPKLSTTSTTSTLGQATRRPGLGKTTMMLIIVSFIYIIGFLPHLCVVFFRFASPEKFAAMGTIEQIFYNLALRFFFLNSAANPVIYSLCDRNFRLDCLQVFQCKRKMR</sequence>
<dbReference type="PROSITE" id="PS50262">
    <property type="entry name" value="G_PROTEIN_RECEP_F1_2"/>
    <property type="match status" value="1"/>
</dbReference>
<dbReference type="PRINTS" id="PR00237">
    <property type="entry name" value="GPCRRHODOPSN"/>
</dbReference>
<feature type="compositionally biased region" description="Low complexity" evidence="8">
    <location>
        <begin position="276"/>
        <end position="286"/>
    </location>
</feature>
<feature type="compositionally biased region" description="Basic and acidic residues" evidence="8">
    <location>
        <begin position="306"/>
        <end position="320"/>
    </location>
</feature>
<keyword evidence="5 9" id="KW-0472">Membrane</keyword>
<dbReference type="Gene3D" id="1.20.1070.10">
    <property type="entry name" value="Rhodopsin 7-helix transmembrane proteins"/>
    <property type="match status" value="2"/>
</dbReference>
<organism evidence="11 12">
    <name type="scientific">Aplysia californica</name>
    <name type="common">California sea hare</name>
    <dbReference type="NCBI Taxonomy" id="6500"/>
    <lineage>
        <taxon>Eukaryota</taxon>
        <taxon>Metazoa</taxon>
        <taxon>Spiralia</taxon>
        <taxon>Lophotrochozoa</taxon>
        <taxon>Mollusca</taxon>
        <taxon>Gastropoda</taxon>
        <taxon>Heterobranchia</taxon>
        <taxon>Euthyneura</taxon>
        <taxon>Tectipleura</taxon>
        <taxon>Aplysiida</taxon>
        <taxon>Aplysioidea</taxon>
        <taxon>Aplysiidae</taxon>
        <taxon>Aplysia</taxon>
    </lineage>
</organism>
<dbReference type="InterPro" id="IPR017452">
    <property type="entry name" value="GPCR_Rhodpsn_7TM"/>
</dbReference>
<evidence type="ECO:0000313" key="11">
    <source>
        <dbReference type="Proteomes" id="UP000694888"/>
    </source>
</evidence>
<evidence type="ECO:0000256" key="8">
    <source>
        <dbReference type="SAM" id="MobiDB-lite"/>
    </source>
</evidence>
<evidence type="ECO:0000256" key="7">
    <source>
        <dbReference type="ARBA" id="ARBA00023224"/>
    </source>
</evidence>
<evidence type="ECO:0000256" key="5">
    <source>
        <dbReference type="ARBA" id="ARBA00023136"/>
    </source>
</evidence>
<keyword evidence="7" id="KW-0807">Transducer</keyword>
<dbReference type="RefSeq" id="XP_005108759.2">
    <property type="nucleotide sequence ID" value="XM_005108702.3"/>
</dbReference>
<feature type="compositionally biased region" description="Acidic residues" evidence="8">
    <location>
        <begin position="288"/>
        <end position="297"/>
    </location>
</feature>
<feature type="transmembrane region" description="Helical" evidence="9">
    <location>
        <begin position="158"/>
        <end position="177"/>
    </location>
</feature>
<keyword evidence="4" id="KW-0297">G-protein coupled receptor</keyword>
<keyword evidence="6 12" id="KW-0675">Receptor</keyword>
<accession>A0ABM0K4U1</accession>
<dbReference type="SUPFAM" id="SSF81321">
    <property type="entry name" value="Family A G protein-coupled receptor-like"/>
    <property type="match status" value="1"/>
</dbReference>
<feature type="transmembrane region" description="Helical" evidence="9">
    <location>
        <begin position="501"/>
        <end position="524"/>
    </location>
</feature>
<evidence type="ECO:0000256" key="9">
    <source>
        <dbReference type="SAM" id="Phobius"/>
    </source>
</evidence>
<dbReference type="CDD" id="cd00637">
    <property type="entry name" value="7tm_classA_rhodopsin-like"/>
    <property type="match status" value="2"/>
</dbReference>